<name>M1NJY8_DESSD</name>
<feature type="domain" description="Glycosyltransferase 2-like" evidence="6">
    <location>
        <begin position="3"/>
        <end position="127"/>
    </location>
</feature>
<sequence length="284" mass="31881">MVSVIIPAHNEANVIANTLQALLAAVQDGTIELVVVCNGCTDDTAGVVRSFGTKIKCIETSVASKTNALNLGDDAASEFPRVYLDADIVLSTKSVMALAEELSKGHCLAASSTMRMDFRGSSWPVKSFYYIWQQLPYVKEGMIGTGVYALSEEGRGRFDKFPDIIADDGFIRAIFKKDERVAVQQSHSNVRSPAKLSDLIKIKTRSRLGRYELAEKFPELMNREEKKYGSAFLVLLRKPSNWVRLPIYIYVNMVSRIRAKYQRKLYGFSCWERDISSRAINIDK</sequence>
<reference evidence="8" key="1">
    <citation type="journal article" date="2013" name="Stand. Genomic Sci.">
        <title>Complete genome sequence of Desulfocapsa sulfexigens, a marine deltaproteobacterium specialized in disproportionating inorganic sulfur compounds.</title>
        <authorList>
            <person name="Finster K.W."/>
            <person name="Kjeldsen K.U."/>
            <person name="Kube M."/>
            <person name="Reinhardt R."/>
            <person name="Mussmann M."/>
            <person name="Amann R."/>
            <person name="Schreiber L."/>
        </authorList>
    </citation>
    <scope>NUCLEOTIDE SEQUENCE [LARGE SCALE GENOMIC DNA]</scope>
    <source>
        <strain evidence="8">DSM 10523 / SB164P1</strain>
    </source>
</reference>
<evidence type="ECO:0000259" key="6">
    <source>
        <dbReference type="Pfam" id="PF00535"/>
    </source>
</evidence>
<dbReference type="Pfam" id="PF00535">
    <property type="entry name" value="Glycos_transf_2"/>
    <property type="match status" value="1"/>
</dbReference>
<dbReference type="STRING" id="1167006.UWK_03382"/>
<dbReference type="PANTHER" id="PTHR43646">
    <property type="entry name" value="GLYCOSYLTRANSFERASE"/>
    <property type="match status" value="1"/>
</dbReference>
<protein>
    <submittedName>
        <fullName evidence="7">Glycosyl transferase</fullName>
    </submittedName>
</protein>
<keyword evidence="8" id="KW-1185">Reference proteome</keyword>
<dbReference type="Proteomes" id="UP000011721">
    <property type="component" value="Chromosome"/>
</dbReference>
<dbReference type="GO" id="GO:0005886">
    <property type="term" value="C:plasma membrane"/>
    <property type="evidence" value="ECO:0007669"/>
    <property type="project" value="UniProtKB-SubCell"/>
</dbReference>
<keyword evidence="5" id="KW-0472">Membrane</keyword>
<dbReference type="EMBL" id="CP003985">
    <property type="protein sequence ID" value="AGF79899.1"/>
    <property type="molecule type" value="Genomic_DNA"/>
</dbReference>
<evidence type="ECO:0000256" key="3">
    <source>
        <dbReference type="ARBA" id="ARBA00022676"/>
    </source>
</evidence>
<dbReference type="eggNOG" id="COG1215">
    <property type="taxonomic scope" value="Bacteria"/>
</dbReference>
<evidence type="ECO:0000313" key="7">
    <source>
        <dbReference type="EMBL" id="AGF79899.1"/>
    </source>
</evidence>
<evidence type="ECO:0000256" key="4">
    <source>
        <dbReference type="ARBA" id="ARBA00022679"/>
    </source>
</evidence>
<dbReference type="SUPFAM" id="SSF53448">
    <property type="entry name" value="Nucleotide-diphospho-sugar transferases"/>
    <property type="match status" value="1"/>
</dbReference>
<keyword evidence="4 7" id="KW-0808">Transferase</keyword>
<dbReference type="Gene3D" id="3.90.550.10">
    <property type="entry name" value="Spore Coat Polysaccharide Biosynthesis Protein SpsA, Chain A"/>
    <property type="match status" value="1"/>
</dbReference>
<dbReference type="InterPro" id="IPR001173">
    <property type="entry name" value="Glyco_trans_2-like"/>
</dbReference>
<keyword evidence="2" id="KW-1003">Cell membrane</keyword>
<evidence type="ECO:0000256" key="1">
    <source>
        <dbReference type="ARBA" id="ARBA00004236"/>
    </source>
</evidence>
<dbReference type="HOGENOM" id="CLU_084695_0_0_7"/>
<dbReference type="AlphaFoldDB" id="M1NJY8"/>
<evidence type="ECO:0000313" key="8">
    <source>
        <dbReference type="Proteomes" id="UP000011721"/>
    </source>
</evidence>
<dbReference type="PANTHER" id="PTHR43646:SF2">
    <property type="entry name" value="GLYCOSYLTRANSFERASE 2-LIKE DOMAIN-CONTAINING PROTEIN"/>
    <property type="match status" value="1"/>
</dbReference>
<dbReference type="GO" id="GO:0016757">
    <property type="term" value="F:glycosyltransferase activity"/>
    <property type="evidence" value="ECO:0007669"/>
    <property type="project" value="UniProtKB-KW"/>
</dbReference>
<proteinExistence type="predicted"/>
<dbReference type="KEGG" id="dsf:UWK_03382"/>
<gene>
    <name evidence="7" type="ordered locus">UWK_03382</name>
</gene>
<organism evidence="7 8">
    <name type="scientific">Desulfocapsa sulfexigens (strain DSM 10523 / SB164P1)</name>
    <dbReference type="NCBI Taxonomy" id="1167006"/>
    <lineage>
        <taxon>Bacteria</taxon>
        <taxon>Pseudomonadati</taxon>
        <taxon>Thermodesulfobacteriota</taxon>
        <taxon>Desulfobulbia</taxon>
        <taxon>Desulfobulbales</taxon>
        <taxon>Desulfocapsaceae</taxon>
        <taxon>Desulfocapsa</taxon>
    </lineage>
</organism>
<keyword evidence="3" id="KW-0328">Glycosyltransferase</keyword>
<dbReference type="RefSeq" id="WP_015405581.1">
    <property type="nucleotide sequence ID" value="NC_020304.1"/>
</dbReference>
<dbReference type="InterPro" id="IPR029044">
    <property type="entry name" value="Nucleotide-diphossugar_trans"/>
</dbReference>
<accession>M1NJY8</accession>
<comment type="subcellular location">
    <subcellularLocation>
        <location evidence="1">Cell membrane</location>
    </subcellularLocation>
</comment>
<evidence type="ECO:0000256" key="5">
    <source>
        <dbReference type="ARBA" id="ARBA00023136"/>
    </source>
</evidence>
<evidence type="ECO:0000256" key="2">
    <source>
        <dbReference type="ARBA" id="ARBA00022475"/>
    </source>
</evidence>